<protein>
    <recommendedName>
        <fullName evidence="1">SCP2 domain-containing protein</fullName>
    </recommendedName>
</protein>
<dbReference type="EMBL" id="BNJK01000001">
    <property type="protein sequence ID" value="GHO96706.1"/>
    <property type="molecule type" value="Genomic_DNA"/>
</dbReference>
<keyword evidence="3" id="KW-1185">Reference proteome</keyword>
<accession>A0A8J3IV12</accession>
<dbReference type="InterPro" id="IPR036527">
    <property type="entry name" value="SCP2_sterol-bd_dom_sf"/>
</dbReference>
<dbReference type="AlphaFoldDB" id="A0A8J3IV12"/>
<dbReference type="RefSeq" id="WP_220207311.1">
    <property type="nucleotide sequence ID" value="NZ_BNJK01000001.1"/>
</dbReference>
<evidence type="ECO:0000313" key="3">
    <source>
        <dbReference type="Proteomes" id="UP000597444"/>
    </source>
</evidence>
<feature type="domain" description="SCP2" evidence="1">
    <location>
        <begin position="16"/>
        <end position="103"/>
    </location>
</feature>
<comment type="caution">
    <text evidence="2">The sequence shown here is derived from an EMBL/GenBank/DDBJ whole genome shotgun (WGS) entry which is preliminary data.</text>
</comment>
<proteinExistence type="predicted"/>
<dbReference type="InterPro" id="IPR003033">
    <property type="entry name" value="SCP2_sterol-bd_dom"/>
</dbReference>
<dbReference type="GO" id="GO:0005829">
    <property type="term" value="C:cytosol"/>
    <property type="evidence" value="ECO:0007669"/>
    <property type="project" value="TreeGrafter"/>
</dbReference>
<dbReference type="Gene3D" id="3.30.1050.10">
    <property type="entry name" value="SCP2 sterol-binding domain"/>
    <property type="match status" value="1"/>
</dbReference>
<evidence type="ECO:0000313" key="2">
    <source>
        <dbReference type="EMBL" id="GHO96706.1"/>
    </source>
</evidence>
<dbReference type="Pfam" id="PF02036">
    <property type="entry name" value="SCP2"/>
    <property type="match status" value="1"/>
</dbReference>
<dbReference type="SUPFAM" id="SSF55718">
    <property type="entry name" value="SCP-like"/>
    <property type="match status" value="1"/>
</dbReference>
<reference evidence="2" key="1">
    <citation type="submission" date="2020-10" db="EMBL/GenBank/DDBJ databases">
        <title>Taxonomic study of unclassified bacteria belonging to the class Ktedonobacteria.</title>
        <authorList>
            <person name="Yabe S."/>
            <person name="Wang C.M."/>
            <person name="Zheng Y."/>
            <person name="Sakai Y."/>
            <person name="Cavaletti L."/>
            <person name="Monciardini P."/>
            <person name="Donadio S."/>
        </authorList>
    </citation>
    <scope>NUCLEOTIDE SEQUENCE</scope>
    <source>
        <strain evidence="2">ID150040</strain>
    </source>
</reference>
<sequence>MTVAETFETMKSVFNPAAASGLNKIFQWDISGEEAGKWAVKIADQTCEVIPGGVDNPNITLIMSDKNWLAIAKGELDAMNAYMTGKVKVTGDMMLAMRIPQLFPVKR</sequence>
<gene>
    <name evidence="2" type="ORF">KSF_067540</name>
</gene>
<organism evidence="2 3">
    <name type="scientific">Reticulibacter mediterranei</name>
    <dbReference type="NCBI Taxonomy" id="2778369"/>
    <lineage>
        <taxon>Bacteria</taxon>
        <taxon>Bacillati</taxon>
        <taxon>Chloroflexota</taxon>
        <taxon>Ktedonobacteria</taxon>
        <taxon>Ktedonobacterales</taxon>
        <taxon>Reticulibacteraceae</taxon>
        <taxon>Reticulibacter</taxon>
    </lineage>
</organism>
<dbReference type="PANTHER" id="PTHR10094:SF25">
    <property type="entry name" value="SCP2 STEROL-BINDING DOMAIN-CONTAINING PROTEIN 1"/>
    <property type="match status" value="1"/>
</dbReference>
<evidence type="ECO:0000259" key="1">
    <source>
        <dbReference type="Pfam" id="PF02036"/>
    </source>
</evidence>
<dbReference type="PANTHER" id="PTHR10094">
    <property type="entry name" value="STEROL CARRIER PROTEIN 2 SCP-2 FAMILY PROTEIN"/>
    <property type="match status" value="1"/>
</dbReference>
<dbReference type="Proteomes" id="UP000597444">
    <property type="component" value="Unassembled WGS sequence"/>
</dbReference>
<name>A0A8J3IV12_9CHLR</name>